<organism evidence="1">
    <name type="scientific">Anguilla anguilla</name>
    <name type="common">European freshwater eel</name>
    <name type="synonym">Muraena anguilla</name>
    <dbReference type="NCBI Taxonomy" id="7936"/>
    <lineage>
        <taxon>Eukaryota</taxon>
        <taxon>Metazoa</taxon>
        <taxon>Chordata</taxon>
        <taxon>Craniata</taxon>
        <taxon>Vertebrata</taxon>
        <taxon>Euteleostomi</taxon>
        <taxon>Actinopterygii</taxon>
        <taxon>Neopterygii</taxon>
        <taxon>Teleostei</taxon>
        <taxon>Anguilliformes</taxon>
        <taxon>Anguillidae</taxon>
        <taxon>Anguilla</taxon>
    </lineage>
</organism>
<evidence type="ECO:0000313" key="1">
    <source>
        <dbReference type="EMBL" id="JAH39578.1"/>
    </source>
</evidence>
<reference evidence="1" key="2">
    <citation type="journal article" date="2015" name="Fish Shellfish Immunol.">
        <title>Early steps in the European eel (Anguilla anguilla)-Vibrio vulnificus interaction in the gills: Role of the RtxA13 toxin.</title>
        <authorList>
            <person name="Callol A."/>
            <person name="Pajuelo D."/>
            <person name="Ebbesson L."/>
            <person name="Teles M."/>
            <person name="MacKenzie S."/>
            <person name="Amaro C."/>
        </authorList>
    </citation>
    <scope>NUCLEOTIDE SEQUENCE</scope>
</reference>
<protein>
    <submittedName>
        <fullName evidence="1">Uncharacterized protein</fullName>
    </submittedName>
</protein>
<accession>A0A0E9SGD6</accession>
<proteinExistence type="predicted"/>
<name>A0A0E9SGD6_ANGAN</name>
<sequence length="32" mass="3368">MFWGAKGFVVTQSTNYSTGCATLEAPGLAVFI</sequence>
<reference evidence="1" key="1">
    <citation type="submission" date="2014-11" db="EMBL/GenBank/DDBJ databases">
        <authorList>
            <person name="Amaro Gonzalez C."/>
        </authorList>
    </citation>
    <scope>NUCLEOTIDE SEQUENCE</scope>
</reference>
<dbReference type="AlphaFoldDB" id="A0A0E9SGD6"/>
<dbReference type="EMBL" id="GBXM01068999">
    <property type="protein sequence ID" value="JAH39578.1"/>
    <property type="molecule type" value="Transcribed_RNA"/>
</dbReference>